<keyword evidence="1" id="KW-0732">Signal</keyword>
<protein>
    <submittedName>
        <fullName evidence="3">Aminoacrylate hydrolase RutD</fullName>
        <ecNumber evidence="3">3.5.1.-</ecNumber>
    </submittedName>
</protein>
<dbReference type="SUPFAM" id="SSF53474">
    <property type="entry name" value="alpha/beta-Hydrolases"/>
    <property type="match status" value="1"/>
</dbReference>
<evidence type="ECO:0000313" key="4">
    <source>
        <dbReference type="Proteomes" id="UP000494214"/>
    </source>
</evidence>
<dbReference type="InterPro" id="IPR029058">
    <property type="entry name" value="AB_hydrolase_fold"/>
</dbReference>
<gene>
    <name evidence="3" type="primary">rutD</name>
    <name evidence="3" type="ORF">LMG26690_00143</name>
</gene>
<sequence>MTRSQHLRLSALCAGVALAGTAIAADAPKVPDYGPNLERFEYPHEVKRLALDTQGQKLSMAYMDVAAAKPNGKTVVLMHGKNFCGATWDASIAALSQAGYRVVVPDQIGFCKSDKPQAYQFSFHQLAANTHALLDHLKIDRASIVGHSMGGMLAARYALMYGPQTDALVLVNPIGLEDWKQKGVPYRSIDDWYQRELKANFEGMKKYQLGTYYAGQWRDDYDKWVLMAAGMLQGEGRERVAWNQALTYDMLYTQPVVHEFGQIAVPTTLLIGEKDNTAPGKDAAAPEVAKQLGNYPELGPKAAKAIPNAKLVTWPELGHSPQVQDPKRFNEALLKALPAAKG</sequence>
<dbReference type="Gene3D" id="3.40.50.1820">
    <property type="entry name" value="alpha/beta hydrolase"/>
    <property type="match status" value="1"/>
</dbReference>
<dbReference type="InterPro" id="IPR000073">
    <property type="entry name" value="AB_hydrolase_1"/>
</dbReference>
<reference evidence="3 4" key="1">
    <citation type="submission" date="2020-04" db="EMBL/GenBank/DDBJ databases">
        <authorList>
            <person name="De Canck E."/>
        </authorList>
    </citation>
    <scope>NUCLEOTIDE SEQUENCE [LARGE SCALE GENOMIC DNA]</scope>
    <source>
        <strain evidence="3 4">LMG 26690</strain>
    </source>
</reference>
<feature type="chain" id="PRO_5028856482" evidence="1">
    <location>
        <begin position="25"/>
        <end position="342"/>
    </location>
</feature>
<feature type="signal peptide" evidence="1">
    <location>
        <begin position="1"/>
        <end position="24"/>
    </location>
</feature>
<dbReference type="GO" id="GO:0046464">
    <property type="term" value="P:acylglycerol catabolic process"/>
    <property type="evidence" value="ECO:0007669"/>
    <property type="project" value="TreeGrafter"/>
</dbReference>
<dbReference type="GO" id="GO:0016020">
    <property type="term" value="C:membrane"/>
    <property type="evidence" value="ECO:0007669"/>
    <property type="project" value="TreeGrafter"/>
</dbReference>
<dbReference type="PRINTS" id="PR00111">
    <property type="entry name" value="ABHYDROLASE"/>
</dbReference>
<name>A0A6S6Z689_9BURK</name>
<evidence type="ECO:0000259" key="2">
    <source>
        <dbReference type="Pfam" id="PF00561"/>
    </source>
</evidence>
<evidence type="ECO:0000313" key="3">
    <source>
        <dbReference type="EMBL" id="CAB3652728.1"/>
    </source>
</evidence>
<keyword evidence="3" id="KW-0378">Hydrolase</keyword>
<dbReference type="InterPro" id="IPR050266">
    <property type="entry name" value="AB_hydrolase_sf"/>
</dbReference>
<dbReference type="PANTHER" id="PTHR43798">
    <property type="entry name" value="MONOACYLGLYCEROL LIPASE"/>
    <property type="match status" value="1"/>
</dbReference>
<accession>A0A6S6Z689</accession>
<organism evidence="3 4">
    <name type="scientific">Achromobacter animicus</name>
    <dbReference type="NCBI Taxonomy" id="1389935"/>
    <lineage>
        <taxon>Bacteria</taxon>
        <taxon>Pseudomonadati</taxon>
        <taxon>Pseudomonadota</taxon>
        <taxon>Betaproteobacteria</taxon>
        <taxon>Burkholderiales</taxon>
        <taxon>Alcaligenaceae</taxon>
        <taxon>Achromobacter</taxon>
    </lineage>
</organism>
<dbReference type="EC" id="3.5.1.-" evidence="3"/>
<dbReference type="GO" id="GO:0047372">
    <property type="term" value="F:monoacylglycerol lipase activity"/>
    <property type="evidence" value="ECO:0007669"/>
    <property type="project" value="TreeGrafter"/>
</dbReference>
<dbReference type="RefSeq" id="WP_175121240.1">
    <property type="nucleotide sequence ID" value="NZ_CADIJM010000001.1"/>
</dbReference>
<evidence type="ECO:0000256" key="1">
    <source>
        <dbReference type="SAM" id="SignalP"/>
    </source>
</evidence>
<dbReference type="Pfam" id="PF00561">
    <property type="entry name" value="Abhydrolase_1"/>
    <property type="match status" value="1"/>
</dbReference>
<dbReference type="Proteomes" id="UP000494214">
    <property type="component" value="Unassembled WGS sequence"/>
</dbReference>
<keyword evidence="4" id="KW-1185">Reference proteome</keyword>
<dbReference type="PANTHER" id="PTHR43798:SF33">
    <property type="entry name" value="HYDROLASE, PUTATIVE (AFU_ORTHOLOGUE AFUA_2G14860)-RELATED"/>
    <property type="match status" value="1"/>
</dbReference>
<dbReference type="AlphaFoldDB" id="A0A6S6Z689"/>
<feature type="domain" description="AB hydrolase-1" evidence="2">
    <location>
        <begin position="74"/>
        <end position="321"/>
    </location>
</feature>
<proteinExistence type="predicted"/>
<dbReference type="EMBL" id="CADIJM010000001">
    <property type="protein sequence ID" value="CAB3652728.1"/>
    <property type="molecule type" value="Genomic_DNA"/>
</dbReference>